<name>A0A514LKD2_9BACI</name>
<dbReference type="EMBL" id="CP035485">
    <property type="protein sequence ID" value="QDI92314.1"/>
    <property type="molecule type" value="Genomic_DNA"/>
</dbReference>
<dbReference type="Proteomes" id="UP000319756">
    <property type="component" value="Chromosome"/>
</dbReference>
<dbReference type="PROSITE" id="PS01125">
    <property type="entry name" value="ROK"/>
    <property type="match status" value="1"/>
</dbReference>
<dbReference type="PANTHER" id="PTHR18964:SF165">
    <property type="entry name" value="BETA-GLUCOSIDE KINASE"/>
    <property type="match status" value="1"/>
</dbReference>
<dbReference type="RefSeq" id="WP_142090823.1">
    <property type="nucleotide sequence ID" value="NZ_CP035485.1"/>
</dbReference>
<dbReference type="InterPro" id="IPR043129">
    <property type="entry name" value="ATPase_NBD"/>
</dbReference>
<dbReference type="SUPFAM" id="SSF53067">
    <property type="entry name" value="Actin-like ATPase domain"/>
    <property type="match status" value="1"/>
</dbReference>
<comment type="similarity">
    <text evidence="1">Belongs to the ROK (NagC/XylR) family.</text>
</comment>
<dbReference type="InterPro" id="IPR000600">
    <property type="entry name" value="ROK"/>
</dbReference>
<evidence type="ECO:0000313" key="2">
    <source>
        <dbReference type="EMBL" id="QDI92314.1"/>
    </source>
</evidence>
<dbReference type="OrthoDB" id="9795247at2"/>
<sequence>MIFGAFDIGGTSIKYGILDEQGKLVYQSQTATSASEGGKRVLAQVKEIAQSLQVDYALEGIAVSTAGQVNNLEGTIVHATESIPGYTGVNVKKELEEALQLPVAVENDVNSAALGEYWRGAAQGIRHFLCMTLGTGIGGAIVMDGKVYTGASFSAGEFGHMTLYPDGKDCPCGDKGCYEMYASSQSLERRAKEYFGGGGSLRDLFVKAKNEKGTAEYVIDQWISGVALGIKTLVHIFNPPLIVIGGGVSEQGDYLLKKLRKSVNAQIMPSFQRTLQLKMAQNGNDANLQGAVYQLITAIRGGIP</sequence>
<protein>
    <submittedName>
        <fullName evidence="2">ROK family protein</fullName>
    </submittedName>
</protein>
<gene>
    <name evidence="2" type="ORF">EPH95_14870</name>
</gene>
<dbReference type="Gene3D" id="3.30.420.40">
    <property type="match status" value="2"/>
</dbReference>
<dbReference type="Pfam" id="PF00480">
    <property type="entry name" value="ROK"/>
    <property type="match status" value="1"/>
</dbReference>
<evidence type="ECO:0000313" key="3">
    <source>
        <dbReference type="Proteomes" id="UP000319756"/>
    </source>
</evidence>
<evidence type="ECO:0000256" key="1">
    <source>
        <dbReference type="ARBA" id="ARBA00006479"/>
    </source>
</evidence>
<proteinExistence type="inferred from homology"/>
<dbReference type="InterPro" id="IPR049874">
    <property type="entry name" value="ROK_cs"/>
</dbReference>
<accession>A0A514LKD2</accession>
<keyword evidence="3" id="KW-1185">Reference proteome</keyword>
<dbReference type="AlphaFoldDB" id="A0A514LKD2"/>
<dbReference type="CDD" id="cd24068">
    <property type="entry name" value="ASKHA_NBD_ROK_FnNanK-like"/>
    <property type="match status" value="1"/>
</dbReference>
<dbReference type="PANTHER" id="PTHR18964">
    <property type="entry name" value="ROK (REPRESSOR, ORF, KINASE) FAMILY"/>
    <property type="match status" value="1"/>
</dbReference>
<dbReference type="KEGG" id="sale:EPH95_14870"/>
<organism evidence="2 3">
    <name type="scientific">Salicibibacter halophilus</name>
    <dbReference type="NCBI Taxonomy" id="2502791"/>
    <lineage>
        <taxon>Bacteria</taxon>
        <taxon>Bacillati</taxon>
        <taxon>Bacillota</taxon>
        <taxon>Bacilli</taxon>
        <taxon>Bacillales</taxon>
        <taxon>Bacillaceae</taxon>
        <taxon>Salicibibacter</taxon>
    </lineage>
</organism>
<reference evidence="3" key="1">
    <citation type="submission" date="2019-01" db="EMBL/GenBank/DDBJ databases">
        <title>Genomic analysis of Salicibibacter sp. NKC3-5.</title>
        <authorList>
            <person name="Oh Y.J."/>
        </authorList>
    </citation>
    <scope>NUCLEOTIDE SEQUENCE [LARGE SCALE GENOMIC DNA]</scope>
    <source>
        <strain evidence="3">NKC3-5</strain>
    </source>
</reference>